<evidence type="ECO:0000256" key="4">
    <source>
        <dbReference type="RuleBase" id="RU362042"/>
    </source>
</evidence>
<evidence type="ECO:0000313" key="8">
    <source>
        <dbReference type="Proteomes" id="UP001058003"/>
    </source>
</evidence>
<dbReference type="GO" id="GO:0004252">
    <property type="term" value="F:serine-type endopeptidase activity"/>
    <property type="evidence" value="ECO:0007669"/>
    <property type="project" value="InterPro"/>
</dbReference>
<dbReference type="AlphaFoldDB" id="A0A9Q9MIU2"/>
<dbReference type="InterPro" id="IPR000223">
    <property type="entry name" value="Pept_S26A_signal_pept_1"/>
</dbReference>
<dbReference type="InterPro" id="IPR036286">
    <property type="entry name" value="LexA/Signal_pep-like_sf"/>
</dbReference>
<sequence length="158" mass="15994">MTPALIGAAALAAVVAGGLGWLRLRWLTVTVAGPSMLPALRPGDRVLVRRTRAGRVRTGQVVVLDTGPVPIIKRVAALPGDPVPPGLTEVLTAATGSGAGGGTGGGDGAASTGGRVPPGRLLLLGDNRGRSVDSRQHGYYDAAHLVGVAVRPLPRRRP</sequence>
<reference evidence="7" key="1">
    <citation type="submission" date="2021-04" db="EMBL/GenBank/DDBJ databases">
        <title>Dactylosporangium aurantiacum NRRL B-8018 full assembly.</title>
        <authorList>
            <person name="Hartkoorn R.C."/>
            <person name="Beaudoing E."/>
            <person name="Hot D."/>
        </authorList>
    </citation>
    <scope>NUCLEOTIDE SEQUENCE</scope>
    <source>
        <strain evidence="7">NRRL B-8018</strain>
    </source>
</reference>
<evidence type="ECO:0000256" key="1">
    <source>
        <dbReference type="ARBA" id="ARBA00004401"/>
    </source>
</evidence>
<comment type="catalytic activity">
    <reaction evidence="4">
        <text>Cleavage of hydrophobic, N-terminal signal or leader sequences from secreted and periplasmic proteins.</text>
        <dbReference type="EC" id="3.4.21.89"/>
    </reaction>
</comment>
<name>A0A9Q9MIU2_9ACTN</name>
<dbReference type="PRINTS" id="PR00727">
    <property type="entry name" value="LEADERPTASE"/>
</dbReference>
<evidence type="ECO:0000256" key="2">
    <source>
        <dbReference type="ARBA" id="ARBA00009370"/>
    </source>
</evidence>
<gene>
    <name evidence="7" type="primary">lepB</name>
    <name evidence="7" type="ORF">Daura_20185</name>
</gene>
<dbReference type="SUPFAM" id="SSF51306">
    <property type="entry name" value="LexA/Signal peptidase"/>
    <property type="match status" value="1"/>
</dbReference>
<dbReference type="Pfam" id="PF10502">
    <property type="entry name" value="Peptidase_S26"/>
    <property type="match status" value="2"/>
</dbReference>
<keyword evidence="4 7" id="KW-0378">Hydrolase</keyword>
<dbReference type="Proteomes" id="UP001058003">
    <property type="component" value="Chromosome"/>
</dbReference>
<evidence type="ECO:0000256" key="3">
    <source>
        <dbReference type="PIRSR" id="PIRSR600223-1"/>
    </source>
</evidence>
<feature type="compositionally biased region" description="Gly residues" evidence="5">
    <location>
        <begin position="97"/>
        <end position="108"/>
    </location>
</feature>
<dbReference type="EMBL" id="CP073767">
    <property type="protein sequence ID" value="UWZ58284.1"/>
    <property type="molecule type" value="Genomic_DNA"/>
</dbReference>
<dbReference type="GO" id="GO:0006465">
    <property type="term" value="P:signal peptide processing"/>
    <property type="evidence" value="ECO:0007669"/>
    <property type="project" value="InterPro"/>
</dbReference>
<proteinExistence type="inferred from homology"/>
<accession>A0A9Q9MIU2</accession>
<dbReference type="GO" id="GO:0009003">
    <property type="term" value="F:signal peptidase activity"/>
    <property type="evidence" value="ECO:0007669"/>
    <property type="project" value="UniProtKB-EC"/>
</dbReference>
<dbReference type="EC" id="3.4.21.89" evidence="4"/>
<comment type="subcellular location">
    <subcellularLocation>
        <location evidence="1">Cell membrane</location>
        <topology evidence="1">Single-pass type II membrane protein</topology>
    </subcellularLocation>
    <subcellularLocation>
        <location evidence="4">Membrane</location>
        <topology evidence="4">Single-pass type II membrane protein</topology>
    </subcellularLocation>
</comment>
<dbReference type="CDD" id="cd06530">
    <property type="entry name" value="S26_SPase_I"/>
    <property type="match status" value="1"/>
</dbReference>
<organism evidence="7 8">
    <name type="scientific">Dactylosporangium aurantiacum</name>
    <dbReference type="NCBI Taxonomy" id="35754"/>
    <lineage>
        <taxon>Bacteria</taxon>
        <taxon>Bacillati</taxon>
        <taxon>Actinomycetota</taxon>
        <taxon>Actinomycetes</taxon>
        <taxon>Micromonosporales</taxon>
        <taxon>Micromonosporaceae</taxon>
        <taxon>Dactylosporangium</taxon>
    </lineage>
</organism>
<dbReference type="GO" id="GO:0005886">
    <property type="term" value="C:plasma membrane"/>
    <property type="evidence" value="ECO:0007669"/>
    <property type="project" value="UniProtKB-SubCell"/>
</dbReference>
<comment type="similarity">
    <text evidence="2 4">Belongs to the peptidase S26 family.</text>
</comment>
<evidence type="ECO:0000256" key="5">
    <source>
        <dbReference type="SAM" id="MobiDB-lite"/>
    </source>
</evidence>
<dbReference type="PANTHER" id="PTHR43390">
    <property type="entry name" value="SIGNAL PEPTIDASE I"/>
    <property type="match status" value="1"/>
</dbReference>
<keyword evidence="8" id="KW-1185">Reference proteome</keyword>
<feature type="domain" description="Peptidase S26" evidence="6">
    <location>
        <begin position="22"/>
        <end position="83"/>
    </location>
</feature>
<dbReference type="KEGG" id="daur:Daura_20185"/>
<dbReference type="RefSeq" id="WP_081971129.1">
    <property type="nucleotide sequence ID" value="NZ_CP073767.1"/>
</dbReference>
<evidence type="ECO:0000313" key="7">
    <source>
        <dbReference type="EMBL" id="UWZ58284.1"/>
    </source>
</evidence>
<feature type="region of interest" description="Disordered" evidence="5">
    <location>
        <begin position="92"/>
        <end position="116"/>
    </location>
</feature>
<dbReference type="Gene3D" id="2.10.109.10">
    <property type="entry name" value="Umud Fragment, subunit A"/>
    <property type="match status" value="1"/>
</dbReference>
<feature type="domain" description="Peptidase S26" evidence="6">
    <location>
        <begin position="112"/>
        <end position="150"/>
    </location>
</feature>
<dbReference type="NCBIfam" id="TIGR02227">
    <property type="entry name" value="sigpep_I_bact"/>
    <property type="match status" value="1"/>
</dbReference>
<evidence type="ECO:0000259" key="6">
    <source>
        <dbReference type="Pfam" id="PF10502"/>
    </source>
</evidence>
<dbReference type="PANTHER" id="PTHR43390:SF1">
    <property type="entry name" value="CHLOROPLAST PROCESSING PEPTIDASE"/>
    <property type="match status" value="1"/>
</dbReference>
<dbReference type="InterPro" id="IPR019533">
    <property type="entry name" value="Peptidase_S26"/>
</dbReference>
<feature type="active site" evidence="3">
    <location>
        <position position="73"/>
    </location>
</feature>
<keyword evidence="4" id="KW-0645">Protease</keyword>
<feature type="active site" evidence="3">
    <location>
        <position position="35"/>
    </location>
</feature>
<protein>
    <recommendedName>
        <fullName evidence="4">Signal peptidase I</fullName>
        <ecNumber evidence="4">3.4.21.89</ecNumber>
    </recommendedName>
</protein>